<dbReference type="FunFam" id="1.20.1560.10:FF:000113">
    <property type="entry name" value="ABC transporter, putative"/>
    <property type="match status" value="1"/>
</dbReference>
<accession>A0A8S1C9F5</accession>
<proteinExistence type="inferred from homology"/>
<dbReference type="GO" id="GO:0016887">
    <property type="term" value="F:ATP hydrolysis activity"/>
    <property type="evidence" value="ECO:0007669"/>
    <property type="project" value="InterPro"/>
</dbReference>
<evidence type="ECO:0000259" key="15">
    <source>
        <dbReference type="PROSITE" id="PS50929"/>
    </source>
</evidence>
<dbReference type="CDD" id="cd18605">
    <property type="entry name" value="ABC_6TM_MRP7_D2_like"/>
    <property type="match status" value="1"/>
</dbReference>
<evidence type="ECO:0000256" key="10">
    <source>
        <dbReference type="ARBA" id="ARBA00022989"/>
    </source>
</evidence>
<evidence type="ECO:0000256" key="8">
    <source>
        <dbReference type="ARBA" id="ARBA00022840"/>
    </source>
</evidence>
<dbReference type="CDD" id="cd18598">
    <property type="entry name" value="ABC_6TM_MRP7_D1_like"/>
    <property type="match status" value="1"/>
</dbReference>
<keyword evidence="11 13" id="KW-0472">Membrane</keyword>
<feature type="transmembrane region" description="Helical" evidence="13">
    <location>
        <begin position="118"/>
        <end position="139"/>
    </location>
</feature>
<dbReference type="FunFam" id="1.20.1560.10:FF:000037">
    <property type="entry name" value="ATP-binding cassette subfamily C member 10"/>
    <property type="match status" value="1"/>
</dbReference>
<dbReference type="PROSITE" id="PS50893">
    <property type="entry name" value="ABC_TRANSPORTER_2"/>
    <property type="match status" value="2"/>
</dbReference>
<evidence type="ECO:0000313" key="17">
    <source>
        <dbReference type="Proteomes" id="UP000494165"/>
    </source>
</evidence>
<dbReference type="Pfam" id="PF00005">
    <property type="entry name" value="ABC_tran"/>
    <property type="match status" value="2"/>
</dbReference>
<dbReference type="PANTHER" id="PTHR24223">
    <property type="entry name" value="ATP-BINDING CASSETTE SUB-FAMILY C"/>
    <property type="match status" value="1"/>
</dbReference>
<dbReference type="InterPro" id="IPR003439">
    <property type="entry name" value="ABC_transporter-like_ATP-bd"/>
</dbReference>
<evidence type="ECO:0000256" key="9">
    <source>
        <dbReference type="ARBA" id="ARBA00022967"/>
    </source>
</evidence>
<feature type="transmembrane region" description="Helical" evidence="13">
    <location>
        <begin position="439"/>
        <end position="457"/>
    </location>
</feature>
<feature type="transmembrane region" description="Helical" evidence="13">
    <location>
        <begin position="331"/>
        <end position="351"/>
    </location>
</feature>
<feature type="transmembrane region" description="Helical" evidence="13">
    <location>
        <begin position="1182"/>
        <end position="1201"/>
    </location>
</feature>
<feature type="transmembrane region" description="Helical" evidence="13">
    <location>
        <begin position="1207"/>
        <end position="1228"/>
    </location>
</feature>
<dbReference type="InterPro" id="IPR017871">
    <property type="entry name" value="ABC_transporter-like_CS"/>
</dbReference>
<reference evidence="16 17" key="1">
    <citation type="submission" date="2020-04" db="EMBL/GenBank/DDBJ databases">
        <authorList>
            <person name="Alioto T."/>
            <person name="Alioto T."/>
            <person name="Gomez Garrido J."/>
        </authorList>
    </citation>
    <scope>NUCLEOTIDE SEQUENCE [LARGE SCALE GENOMIC DNA]</scope>
</reference>
<dbReference type="SUPFAM" id="SSF90123">
    <property type="entry name" value="ABC transporter transmembrane region"/>
    <property type="match status" value="2"/>
</dbReference>
<evidence type="ECO:0000256" key="4">
    <source>
        <dbReference type="ARBA" id="ARBA00022448"/>
    </source>
</evidence>
<dbReference type="InterPro" id="IPR036640">
    <property type="entry name" value="ABC1_TM_sf"/>
</dbReference>
<dbReference type="OrthoDB" id="6500128at2759"/>
<feature type="transmembrane region" description="Helical" evidence="13">
    <location>
        <begin position="188"/>
        <end position="209"/>
    </location>
</feature>
<dbReference type="Gene3D" id="3.40.50.300">
    <property type="entry name" value="P-loop containing nucleotide triphosphate hydrolases"/>
    <property type="match status" value="2"/>
</dbReference>
<sequence>MDWPKIDTGPSLFDKHFQWNWTEVCGTDGFEVWDTSTNDLGSCFTILGIQMPSLLVFSSVSAYFCGKPTARVIRTSGQLWTILFRCILVLLMALIPIVKICLLTAEGDRIGEPLDYVKYLQTGAQAITWFVHLGMCLVLRTHLTLSCRGPSAAIFFWAQTFLSDMLLFRSSLIHHDQSKLASNIEYNFALSTLAVQLLYLTTLLSSMWASEGVSEAQREALLSSSLSGHSYSQFQEDQDPHYLGVATEGASIMSKLFFHWVTPLMKKGVDQKLTGTEELFDLPMNVSTRVVGQKFESTLEGGAFVATPKSLFRALHNCFGVQFYAIGILKLLADLAGFASPLLLGGLVTFIEDKNEEIRTGLYYAAGLFAATTIAAFCNAHFNYQMSIVGLKIRASLVTVVYNKILKPSVSSLSELNYGAIVNYMSTDTDRIVNSCASFHAFWSIPAQIAVTLYLLYLQVGPAFLAGLAFSIILIPINKCIASKIGQLSEKLMACKDDRVKCMTEAISGIRVLKYHVWEEHFINKIKKLRNEELKHLKGRKYLDALCVYFWATTPVLISILTFTTYALMGNKLTAAKVFTTIALLNMLIAPLNAFPWVLNGLTEAWVSIKRVQRLLLIPDVDLANFYASFNDFESQRTDVTVIGANFEWGNSAEDESAPLIQSKFSLQNINIELFPGQLVAVIGRVGSGKSSILASLLAETGKTSGSVFMSDLEDGFGYVAQQPWLQRGSIRDNILFGKAFVRSRYNEVLEACCLVDDLQQLNGGDLATVGESGSTLSGGQRARIALARAVYQDKLIYLLDDILSAVDLVVARHIFSKCIAGILKDKTRLLCTHNRNFLQNVDWIIVVENGCIKAQGHPTDILKSFGELIDEPEQASETVKLGAEETKLEESPLFGNDEVPEEVQKEEQETGDIQFSVISDYWHSLGHITAIAILISLVLMQSSRNLSDWWLSYWVTHASHNSTAVLVYLEDSGSFDWFESKAISVEEVTFYLTVYGFLAGLNTVFTLCRAFLFAFGGIKAASTLHNKLLKVVLRSKVSFFDVTPAGRIINRFSSDTYTIDDSLPFILNILLANFFGLIGSLIVTTYGLPWLAFVLVPLLPLYRWLQYYYRLTSRELKRIGSVALSPVYNHFNETLHGLTTIKAFRASKRFSQANEVYLENSQKAQFAGLVASQWLGLRLQFFGVTIVGSVGLIAVIQHHYGYGVDPGLVGLAITYALTMTSLLNGVINTFTETEKEMIAVERTQQYIRRIEPEAEVPVLNYPNYPWPSQGVVRFRSVVFKHRTNVPQSLKGVTFETYPAEKIGIVGRTGAGKSSLFASIFRINELEYGEISVDGINIAELGLKTLRSRLSIIPQEPFLFSGSLRENIDPLGEYTTPEIWSAIRKCHLEDVAFRTGSIDFNIGESGQMLSVGQKQLVCLARAVLHNAKVLCIDEATANVDNETDQYIQTIIRESFYHSTVLTIAHRINTVLDCDRVLVMGDGVVLEFDTPDTLLQNPDSHLHRLMHDN</sequence>
<comment type="caution">
    <text evidence="16">The sequence shown here is derived from an EMBL/GenBank/DDBJ whole genome shotgun (WGS) entry which is preliminary data.</text>
</comment>
<dbReference type="EMBL" id="CADEPI010000023">
    <property type="protein sequence ID" value="CAB3365956.1"/>
    <property type="molecule type" value="Genomic_DNA"/>
</dbReference>
<dbReference type="Pfam" id="PF00664">
    <property type="entry name" value="ABC_membrane"/>
    <property type="match status" value="2"/>
</dbReference>
<dbReference type="FunFam" id="3.40.50.300:FF:000163">
    <property type="entry name" value="Multidrug resistance-associated protein member 4"/>
    <property type="match status" value="1"/>
</dbReference>
<feature type="domain" description="ABC transmembrane type-1" evidence="15">
    <location>
        <begin position="325"/>
        <end position="604"/>
    </location>
</feature>
<feature type="transmembrane region" description="Helical" evidence="13">
    <location>
        <begin position="990"/>
        <end position="1013"/>
    </location>
</feature>
<feature type="transmembrane region" description="Helical" evidence="13">
    <location>
        <begin position="151"/>
        <end position="168"/>
    </location>
</feature>
<comment type="similarity">
    <text evidence="2">Belongs to the ABC transporter superfamily. ABCC family. Conjugate transporter (TC 3.A.1.208) subfamily.</text>
</comment>
<feature type="transmembrane region" description="Helical" evidence="13">
    <location>
        <begin position="363"/>
        <end position="384"/>
    </location>
</feature>
<keyword evidence="17" id="KW-1185">Reference proteome</keyword>
<keyword evidence="5 13" id="KW-0812">Transmembrane</keyword>
<feature type="transmembrane region" description="Helical" evidence="13">
    <location>
        <begin position="1091"/>
        <end position="1110"/>
    </location>
</feature>
<dbReference type="InterPro" id="IPR050173">
    <property type="entry name" value="ABC_transporter_C-like"/>
</dbReference>
<dbReference type="CDD" id="cd03250">
    <property type="entry name" value="ABCC_MRP_domain1"/>
    <property type="match status" value="1"/>
</dbReference>
<dbReference type="EC" id="7.6.2.2" evidence="3"/>
<evidence type="ECO:0000256" key="11">
    <source>
        <dbReference type="ARBA" id="ARBA00023136"/>
    </source>
</evidence>
<feature type="domain" description="ABC transporter" evidence="14">
    <location>
        <begin position="635"/>
        <end position="875"/>
    </location>
</feature>
<evidence type="ECO:0000256" key="12">
    <source>
        <dbReference type="ARBA" id="ARBA00034018"/>
    </source>
</evidence>
<evidence type="ECO:0000256" key="3">
    <source>
        <dbReference type="ARBA" id="ARBA00012191"/>
    </source>
</evidence>
<dbReference type="Proteomes" id="UP000494165">
    <property type="component" value="Unassembled WGS sequence"/>
</dbReference>
<evidence type="ECO:0000256" key="1">
    <source>
        <dbReference type="ARBA" id="ARBA00004141"/>
    </source>
</evidence>
<dbReference type="PROSITE" id="PS50929">
    <property type="entry name" value="ABC_TM1F"/>
    <property type="match status" value="2"/>
</dbReference>
<comment type="subcellular location">
    <subcellularLocation>
        <location evidence="1">Membrane</location>
        <topology evidence="1">Multi-pass membrane protein</topology>
    </subcellularLocation>
</comment>
<dbReference type="InterPro" id="IPR003593">
    <property type="entry name" value="AAA+_ATPase"/>
</dbReference>
<dbReference type="GO" id="GO:0016020">
    <property type="term" value="C:membrane"/>
    <property type="evidence" value="ECO:0007669"/>
    <property type="project" value="UniProtKB-SubCell"/>
</dbReference>
<organism evidence="16 17">
    <name type="scientific">Cloeon dipterum</name>
    <dbReference type="NCBI Taxonomy" id="197152"/>
    <lineage>
        <taxon>Eukaryota</taxon>
        <taxon>Metazoa</taxon>
        <taxon>Ecdysozoa</taxon>
        <taxon>Arthropoda</taxon>
        <taxon>Hexapoda</taxon>
        <taxon>Insecta</taxon>
        <taxon>Pterygota</taxon>
        <taxon>Palaeoptera</taxon>
        <taxon>Ephemeroptera</taxon>
        <taxon>Pisciforma</taxon>
        <taxon>Baetidae</taxon>
        <taxon>Cloeon</taxon>
    </lineage>
</organism>
<dbReference type="InterPro" id="IPR027417">
    <property type="entry name" value="P-loop_NTPase"/>
</dbReference>
<gene>
    <name evidence="16" type="ORF">CLODIP_2_CD16225</name>
</gene>
<feature type="domain" description="ABC transmembrane type-1" evidence="15">
    <location>
        <begin position="932"/>
        <end position="1236"/>
    </location>
</feature>
<evidence type="ECO:0000256" key="6">
    <source>
        <dbReference type="ARBA" id="ARBA00022737"/>
    </source>
</evidence>
<dbReference type="CDD" id="cd03244">
    <property type="entry name" value="ABCC_MRP_domain2"/>
    <property type="match status" value="1"/>
</dbReference>
<dbReference type="Gene3D" id="1.20.1560.10">
    <property type="entry name" value="ABC transporter type 1, transmembrane domain"/>
    <property type="match status" value="2"/>
</dbReference>
<feature type="transmembrane region" description="Helical" evidence="13">
    <location>
        <begin position="463"/>
        <end position="482"/>
    </location>
</feature>
<feature type="transmembrane region" description="Helical" evidence="13">
    <location>
        <begin position="77"/>
        <end position="98"/>
    </location>
</feature>
<dbReference type="FunFam" id="3.40.50.300:FF:000997">
    <property type="entry name" value="Multidrug resistance-associated protein 1"/>
    <property type="match status" value="1"/>
</dbReference>
<protein>
    <recommendedName>
        <fullName evidence="3">ABC-type xenobiotic transporter</fullName>
        <ecNumber evidence="3">7.6.2.2</ecNumber>
    </recommendedName>
</protein>
<keyword evidence="7" id="KW-0547">Nucleotide-binding</keyword>
<comment type="catalytic activity">
    <reaction evidence="12">
        <text>ATP + H2O + xenobioticSide 1 = ADP + phosphate + xenobioticSide 2.</text>
        <dbReference type="EC" id="7.6.2.2"/>
    </reaction>
</comment>
<keyword evidence="8" id="KW-0067">ATP-binding</keyword>
<keyword evidence="9" id="KW-1278">Translocase</keyword>
<name>A0A8S1C9F5_9INSE</name>
<feature type="transmembrane region" description="Helical" evidence="13">
    <location>
        <begin position="546"/>
        <end position="569"/>
    </location>
</feature>
<evidence type="ECO:0000256" key="7">
    <source>
        <dbReference type="ARBA" id="ARBA00022741"/>
    </source>
</evidence>
<dbReference type="PANTHER" id="PTHR24223:SF330">
    <property type="entry name" value="ATP-BINDING CASSETTE SUB-FAMILY C MEMBER 10"/>
    <property type="match status" value="1"/>
</dbReference>
<keyword evidence="6" id="KW-0677">Repeat</keyword>
<dbReference type="GO" id="GO:0005524">
    <property type="term" value="F:ATP binding"/>
    <property type="evidence" value="ECO:0007669"/>
    <property type="project" value="UniProtKB-KW"/>
</dbReference>
<evidence type="ECO:0000256" key="5">
    <source>
        <dbReference type="ARBA" id="ARBA00022692"/>
    </source>
</evidence>
<dbReference type="SMART" id="SM00382">
    <property type="entry name" value="AAA"/>
    <property type="match status" value="2"/>
</dbReference>
<keyword evidence="4" id="KW-0813">Transport</keyword>
<evidence type="ECO:0000313" key="16">
    <source>
        <dbReference type="EMBL" id="CAB3365956.1"/>
    </source>
</evidence>
<feature type="transmembrane region" description="Helical" evidence="13">
    <location>
        <begin position="1066"/>
        <end position="1085"/>
    </location>
</feature>
<evidence type="ECO:0000256" key="2">
    <source>
        <dbReference type="ARBA" id="ARBA00009726"/>
    </source>
</evidence>
<dbReference type="SUPFAM" id="SSF52540">
    <property type="entry name" value="P-loop containing nucleoside triphosphate hydrolases"/>
    <property type="match status" value="2"/>
</dbReference>
<dbReference type="PROSITE" id="PS00211">
    <property type="entry name" value="ABC_TRANSPORTER_1"/>
    <property type="match status" value="2"/>
</dbReference>
<dbReference type="GO" id="GO:0008559">
    <property type="term" value="F:ABC-type xenobiotic transporter activity"/>
    <property type="evidence" value="ECO:0007669"/>
    <property type="project" value="UniProtKB-EC"/>
</dbReference>
<evidence type="ECO:0000256" key="13">
    <source>
        <dbReference type="SAM" id="Phobius"/>
    </source>
</evidence>
<dbReference type="InterPro" id="IPR011527">
    <property type="entry name" value="ABC1_TM_dom"/>
</dbReference>
<feature type="transmembrane region" description="Helical" evidence="13">
    <location>
        <begin position="922"/>
        <end position="940"/>
    </location>
</feature>
<keyword evidence="10 13" id="KW-1133">Transmembrane helix</keyword>
<feature type="transmembrane region" description="Helical" evidence="13">
    <location>
        <begin position="44"/>
        <end position="65"/>
    </location>
</feature>
<evidence type="ECO:0000259" key="14">
    <source>
        <dbReference type="PROSITE" id="PS50893"/>
    </source>
</evidence>
<feature type="domain" description="ABC transporter" evidence="14">
    <location>
        <begin position="1273"/>
        <end position="1506"/>
    </location>
</feature>